<dbReference type="PANTHER" id="PTHR43570">
    <property type="entry name" value="ALDEHYDE DEHYDROGENASE"/>
    <property type="match status" value="1"/>
</dbReference>
<evidence type="ECO:0000256" key="5">
    <source>
        <dbReference type="PIRSR" id="PIRSR036492-1"/>
    </source>
</evidence>
<sequence>MKFTEQELPHATRDSDEIAKRFSAMRAAFAETPFPSYEQRRNALRRLREGLRTHAHACAVAATQDFSVRATAETMLVDLLPSLLHIDHLLKHLRRWMRPSRRSTELLFATNRARVQYQPKGVVGIVVPWNFPFYLALGPLATALAAGNRCMIKTSEYAPASSRALSKMLAEALGEKFVCVVEGDAECAKRFCALPFDHLVFTGSPAVGRHVMRAAAENLTPVTLELGGKSPAIVSRSADLPRAARKIVHGKTVNAGQICVAPDYAMVPREHVGAFVAAAASAYAKLAGDGADYTAMIDTRSRDRMYALIEDARALGATVTVCGSSAQGKPGKPGKPDGRQVPLHIITGVRPEMRIAREEIFGPLLPVMEYDTFDQAIAWVRNGERPLALYWFGTDSSESERVLRETHAGGVTLNDWGWHAMNHDMPFGGTGMSGIGNYHGEEGFRELSHAKAVLSEHRWFPVELFHPPYGGIVQKAVLRWYFGARS</sequence>
<dbReference type="PROSITE" id="PS00687">
    <property type="entry name" value="ALDEHYDE_DEHYDR_GLU"/>
    <property type="match status" value="1"/>
</dbReference>
<dbReference type="Gene3D" id="3.40.309.10">
    <property type="entry name" value="Aldehyde Dehydrogenase, Chain A, domain 2"/>
    <property type="match status" value="1"/>
</dbReference>
<dbReference type="EMBL" id="CADIKL010000010">
    <property type="protein sequence ID" value="CAB3787781.1"/>
    <property type="molecule type" value="Genomic_DNA"/>
</dbReference>
<protein>
    <recommendedName>
        <fullName evidence="4">Aldehyde dehydrogenase</fullName>
    </recommendedName>
</protein>
<dbReference type="CDD" id="cd07133">
    <property type="entry name" value="ALDH_CALDH_CalB"/>
    <property type="match status" value="1"/>
</dbReference>
<comment type="similarity">
    <text evidence="1 4 7">Belongs to the aldehyde dehydrogenase family.</text>
</comment>
<evidence type="ECO:0000256" key="6">
    <source>
        <dbReference type="PROSITE-ProRule" id="PRU10007"/>
    </source>
</evidence>
<dbReference type="SUPFAM" id="SSF53720">
    <property type="entry name" value="ALDH-like"/>
    <property type="match status" value="1"/>
</dbReference>
<keyword evidence="2 4" id="KW-0560">Oxidoreductase</keyword>
<dbReference type="Gene3D" id="3.40.605.10">
    <property type="entry name" value="Aldehyde Dehydrogenase, Chain A, domain 1"/>
    <property type="match status" value="1"/>
</dbReference>
<dbReference type="GO" id="GO:0004029">
    <property type="term" value="F:aldehyde dehydrogenase (NAD+) activity"/>
    <property type="evidence" value="ECO:0007669"/>
    <property type="project" value="TreeGrafter"/>
</dbReference>
<organism evidence="9 10">
    <name type="scientific">Paraburkholderia caffeinitolerans</name>
    <dbReference type="NCBI Taxonomy" id="1723730"/>
    <lineage>
        <taxon>Bacteria</taxon>
        <taxon>Pseudomonadati</taxon>
        <taxon>Pseudomonadota</taxon>
        <taxon>Betaproteobacteria</taxon>
        <taxon>Burkholderiales</taxon>
        <taxon>Burkholderiaceae</taxon>
        <taxon>Paraburkholderia</taxon>
    </lineage>
</organism>
<name>A0A6J5FZD7_9BURK</name>
<dbReference type="GO" id="GO:0006081">
    <property type="term" value="P:aldehyde metabolic process"/>
    <property type="evidence" value="ECO:0007669"/>
    <property type="project" value="InterPro"/>
</dbReference>
<evidence type="ECO:0000256" key="2">
    <source>
        <dbReference type="ARBA" id="ARBA00023002"/>
    </source>
</evidence>
<dbReference type="InterPro" id="IPR015590">
    <property type="entry name" value="Aldehyde_DH_dom"/>
</dbReference>
<feature type="active site" evidence="5">
    <location>
        <position position="259"/>
    </location>
</feature>
<evidence type="ECO:0000256" key="3">
    <source>
        <dbReference type="ARBA" id="ARBA00023027"/>
    </source>
</evidence>
<dbReference type="InterPro" id="IPR016161">
    <property type="entry name" value="Ald_DH/histidinol_DH"/>
</dbReference>
<dbReference type="Proteomes" id="UP000494119">
    <property type="component" value="Unassembled WGS sequence"/>
</dbReference>
<gene>
    <name evidence="9" type="primary">calB_2</name>
    <name evidence="9" type="ORF">LMG28688_02539</name>
</gene>
<evidence type="ECO:0000313" key="10">
    <source>
        <dbReference type="Proteomes" id="UP000494119"/>
    </source>
</evidence>
<dbReference type="RefSeq" id="WP_129564115.1">
    <property type="nucleotide sequence ID" value="NZ_CADIKL010000010.1"/>
</dbReference>
<accession>A0A6J5FZD7</accession>
<dbReference type="AlphaFoldDB" id="A0A6J5FZD7"/>
<feature type="active site" evidence="5 6">
    <location>
        <position position="225"/>
    </location>
</feature>
<dbReference type="InterPro" id="IPR016163">
    <property type="entry name" value="Ald_DH_C"/>
</dbReference>
<keyword evidence="10" id="KW-1185">Reference proteome</keyword>
<evidence type="ECO:0000313" key="9">
    <source>
        <dbReference type="EMBL" id="CAB3787781.1"/>
    </source>
</evidence>
<dbReference type="Pfam" id="PF00171">
    <property type="entry name" value="Aldedh"/>
    <property type="match status" value="1"/>
</dbReference>
<dbReference type="InterPro" id="IPR016162">
    <property type="entry name" value="Ald_DH_N"/>
</dbReference>
<dbReference type="InterPro" id="IPR012394">
    <property type="entry name" value="Aldehyde_DH_NAD(P)"/>
</dbReference>
<keyword evidence="3" id="KW-0520">NAD</keyword>
<proteinExistence type="inferred from homology"/>
<dbReference type="InterPro" id="IPR029510">
    <property type="entry name" value="Ald_DH_CS_GLU"/>
</dbReference>
<feature type="domain" description="Aldehyde dehydrogenase" evidence="8">
    <location>
        <begin position="13"/>
        <end position="453"/>
    </location>
</feature>
<dbReference type="GO" id="GO:0005737">
    <property type="term" value="C:cytoplasm"/>
    <property type="evidence" value="ECO:0007669"/>
    <property type="project" value="TreeGrafter"/>
</dbReference>
<dbReference type="PIRSF" id="PIRSF036492">
    <property type="entry name" value="ALDH"/>
    <property type="match status" value="1"/>
</dbReference>
<evidence type="ECO:0000256" key="7">
    <source>
        <dbReference type="RuleBase" id="RU003345"/>
    </source>
</evidence>
<reference evidence="9 10" key="1">
    <citation type="submission" date="2020-04" db="EMBL/GenBank/DDBJ databases">
        <authorList>
            <person name="De Canck E."/>
        </authorList>
    </citation>
    <scope>NUCLEOTIDE SEQUENCE [LARGE SCALE GENOMIC DNA]</scope>
    <source>
        <strain evidence="9 10">LMG 28688</strain>
    </source>
</reference>
<evidence type="ECO:0000259" key="8">
    <source>
        <dbReference type="Pfam" id="PF00171"/>
    </source>
</evidence>
<evidence type="ECO:0000256" key="4">
    <source>
        <dbReference type="PIRNR" id="PIRNR036492"/>
    </source>
</evidence>
<dbReference type="PANTHER" id="PTHR43570:SF20">
    <property type="entry name" value="ALDEHYDE DEHYDROGENASE ALDX-RELATED"/>
    <property type="match status" value="1"/>
</dbReference>
<evidence type="ECO:0000256" key="1">
    <source>
        <dbReference type="ARBA" id="ARBA00009986"/>
    </source>
</evidence>